<accession>A0A251TFE8</accession>
<evidence type="ECO:0000313" key="4">
    <source>
        <dbReference type="Proteomes" id="UP000215914"/>
    </source>
</evidence>
<dbReference type="InParanoid" id="A0A251TFE8"/>
<dbReference type="Proteomes" id="UP000215914">
    <property type="component" value="Chromosome 11"/>
</dbReference>
<proteinExistence type="predicted"/>
<dbReference type="EMBL" id="CM007900">
    <property type="protein sequence ID" value="OTG09362.1"/>
    <property type="molecule type" value="Genomic_DNA"/>
</dbReference>
<reference evidence="2 4" key="1">
    <citation type="journal article" date="2017" name="Nature">
        <title>The sunflower genome provides insights into oil metabolism, flowering and Asterid evolution.</title>
        <authorList>
            <person name="Badouin H."/>
            <person name="Gouzy J."/>
            <person name="Grassa C.J."/>
            <person name="Murat F."/>
            <person name="Staton S.E."/>
            <person name="Cottret L."/>
            <person name="Lelandais-Briere C."/>
            <person name="Owens G.L."/>
            <person name="Carrere S."/>
            <person name="Mayjonade B."/>
            <person name="Legrand L."/>
            <person name="Gill N."/>
            <person name="Kane N.C."/>
            <person name="Bowers J.E."/>
            <person name="Hubner S."/>
            <person name="Bellec A."/>
            <person name="Berard A."/>
            <person name="Berges H."/>
            <person name="Blanchet N."/>
            <person name="Boniface M.C."/>
            <person name="Brunel D."/>
            <person name="Catrice O."/>
            <person name="Chaidir N."/>
            <person name="Claudel C."/>
            <person name="Donnadieu C."/>
            <person name="Faraut T."/>
            <person name="Fievet G."/>
            <person name="Helmstetter N."/>
            <person name="King M."/>
            <person name="Knapp S.J."/>
            <person name="Lai Z."/>
            <person name="Le Paslier M.C."/>
            <person name="Lippi Y."/>
            <person name="Lorenzon L."/>
            <person name="Mandel J.R."/>
            <person name="Marage G."/>
            <person name="Marchand G."/>
            <person name="Marquand E."/>
            <person name="Bret-Mestries E."/>
            <person name="Morien E."/>
            <person name="Nambeesan S."/>
            <person name="Nguyen T."/>
            <person name="Pegot-Espagnet P."/>
            <person name="Pouilly N."/>
            <person name="Raftis F."/>
            <person name="Sallet E."/>
            <person name="Schiex T."/>
            <person name="Thomas J."/>
            <person name="Vandecasteele C."/>
            <person name="Vares D."/>
            <person name="Vear F."/>
            <person name="Vautrin S."/>
            <person name="Crespi M."/>
            <person name="Mangin B."/>
            <person name="Burke J.M."/>
            <person name="Salse J."/>
            <person name="Munos S."/>
            <person name="Vincourt P."/>
            <person name="Rieseberg L.H."/>
            <person name="Langlade N.B."/>
        </authorList>
    </citation>
    <scope>NUCLEOTIDE SEQUENCE [LARGE SCALE GENOMIC DNA]</scope>
    <source>
        <strain evidence="4">cv. SF193</strain>
        <tissue evidence="2">Leaves</tissue>
    </source>
</reference>
<feature type="coiled-coil region" evidence="1">
    <location>
        <begin position="80"/>
        <end position="113"/>
    </location>
</feature>
<dbReference type="AlphaFoldDB" id="A0A251TFE8"/>
<evidence type="ECO:0008006" key="5">
    <source>
        <dbReference type="Google" id="ProtNLM"/>
    </source>
</evidence>
<gene>
    <name evidence="3" type="ORF">HannXRQ_Chr11g0352101</name>
    <name evidence="2" type="ORF">HanXRQr2_Chr11g0517321</name>
</gene>
<evidence type="ECO:0000313" key="2">
    <source>
        <dbReference type="EMBL" id="KAF5784249.1"/>
    </source>
</evidence>
<protein>
    <recommendedName>
        <fullName evidence="5">Endonuclease/exonuclease/phosphatase</fullName>
    </recommendedName>
</protein>
<evidence type="ECO:0000313" key="3">
    <source>
        <dbReference type="EMBL" id="OTG09362.1"/>
    </source>
</evidence>
<keyword evidence="4" id="KW-1185">Reference proteome</keyword>
<keyword evidence="1" id="KW-0175">Coiled coil</keyword>
<name>A0A251TFE8_HELAN</name>
<reference evidence="3" key="2">
    <citation type="submission" date="2017-02" db="EMBL/GenBank/DDBJ databases">
        <title>Sunflower complete genome.</title>
        <authorList>
            <person name="Langlade N."/>
            <person name="Munos S."/>
        </authorList>
    </citation>
    <scope>NUCLEOTIDE SEQUENCE [LARGE SCALE GENOMIC DNA]</scope>
    <source>
        <tissue evidence="3">Leaves</tissue>
    </source>
</reference>
<sequence length="125" mass="14905">MACLRALPRFISDHCPLILICSNKNFSPKPFRVFNSWMDRKDFDKVIRKACNNFIGVGDPDVKLLQKFKKIRGDFKKWKNETLVKEGEKERNLKEELEKLEEWAEARELSEEEEWIKSECVKELK</sequence>
<evidence type="ECO:0000256" key="1">
    <source>
        <dbReference type="SAM" id="Coils"/>
    </source>
</evidence>
<dbReference type="EMBL" id="MNCJ02000326">
    <property type="protein sequence ID" value="KAF5784249.1"/>
    <property type="molecule type" value="Genomic_DNA"/>
</dbReference>
<reference evidence="2" key="3">
    <citation type="submission" date="2020-06" db="EMBL/GenBank/DDBJ databases">
        <title>Helianthus annuus Genome sequencing and assembly Release 2.</title>
        <authorList>
            <person name="Gouzy J."/>
            <person name="Langlade N."/>
            <person name="Munos S."/>
        </authorList>
    </citation>
    <scope>NUCLEOTIDE SEQUENCE</scope>
    <source>
        <tissue evidence="2">Leaves</tissue>
    </source>
</reference>
<organism evidence="3 4">
    <name type="scientific">Helianthus annuus</name>
    <name type="common">Common sunflower</name>
    <dbReference type="NCBI Taxonomy" id="4232"/>
    <lineage>
        <taxon>Eukaryota</taxon>
        <taxon>Viridiplantae</taxon>
        <taxon>Streptophyta</taxon>
        <taxon>Embryophyta</taxon>
        <taxon>Tracheophyta</taxon>
        <taxon>Spermatophyta</taxon>
        <taxon>Magnoliopsida</taxon>
        <taxon>eudicotyledons</taxon>
        <taxon>Gunneridae</taxon>
        <taxon>Pentapetalae</taxon>
        <taxon>asterids</taxon>
        <taxon>campanulids</taxon>
        <taxon>Asterales</taxon>
        <taxon>Asteraceae</taxon>
        <taxon>Asteroideae</taxon>
        <taxon>Heliantheae alliance</taxon>
        <taxon>Heliantheae</taxon>
        <taxon>Helianthus</taxon>
    </lineage>
</organism>
<dbReference type="Gramene" id="mRNA:HanXRQr2_Chr11g0517321">
    <property type="protein sequence ID" value="CDS:HanXRQr2_Chr11g0517321.1"/>
    <property type="gene ID" value="HanXRQr2_Chr11g0517321"/>
</dbReference>